<sequence length="82" mass="9394">MRVGLEYSSFSNQIGEFFSRQATFTNGIELSVIQANTSVVSCTMIMSPTAITFTIYSSKCYYCRWYLLQIILSFFSDISQQK</sequence>
<name>A0A0L8H5T7_OCTBM</name>
<proteinExistence type="predicted"/>
<evidence type="ECO:0000313" key="1">
    <source>
        <dbReference type="EMBL" id="KOF84636.1"/>
    </source>
</evidence>
<gene>
    <name evidence="1" type="ORF">OCBIM_22021734mg</name>
</gene>
<organism evidence="1">
    <name type="scientific">Octopus bimaculoides</name>
    <name type="common">California two-spotted octopus</name>
    <dbReference type="NCBI Taxonomy" id="37653"/>
    <lineage>
        <taxon>Eukaryota</taxon>
        <taxon>Metazoa</taxon>
        <taxon>Spiralia</taxon>
        <taxon>Lophotrochozoa</taxon>
        <taxon>Mollusca</taxon>
        <taxon>Cephalopoda</taxon>
        <taxon>Coleoidea</taxon>
        <taxon>Octopodiformes</taxon>
        <taxon>Octopoda</taxon>
        <taxon>Incirrata</taxon>
        <taxon>Octopodidae</taxon>
        <taxon>Octopus</taxon>
    </lineage>
</organism>
<protein>
    <submittedName>
        <fullName evidence="1">Uncharacterized protein</fullName>
    </submittedName>
</protein>
<reference evidence="1" key="1">
    <citation type="submission" date="2015-07" db="EMBL/GenBank/DDBJ databases">
        <title>MeaNS - Measles Nucleotide Surveillance Program.</title>
        <authorList>
            <person name="Tran T."/>
            <person name="Druce J."/>
        </authorList>
    </citation>
    <scope>NUCLEOTIDE SEQUENCE</scope>
    <source>
        <strain evidence="1">UCB-OBI-ISO-001</strain>
        <tissue evidence="1">Gonad</tissue>
    </source>
</reference>
<accession>A0A0L8H5T7</accession>
<dbReference type="EMBL" id="KQ419092">
    <property type="protein sequence ID" value="KOF84636.1"/>
    <property type="molecule type" value="Genomic_DNA"/>
</dbReference>
<dbReference type="AlphaFoldDB" id="A0A0L8H5T7"/>